<proteinExistence type="predicted"/>
<dbReference type="PANTHER" id="PTHR36974">
    <property type="entry name" value="MEMBRANE PROTEIN-RELATED"/>
    <property type="match status" value="1"/>
</dbReference>
<keyword evidence="3 5" id="KW-1133">Transmembrane helix</keyword>
<feature type="transmembrane region" description="Helical" evidence="5">
    <location>
        <begin position="44"/>
        <end position="61"/>
    </location>
</feature>
<evidence type="ECO:0000256" key="1">
    <source>
        <dbReference type="ARBA" id="ARBA00004141"/>
    </source>
</evidence>
<dbReference type="PANTHER" id="PTHR36974:SF1">
    <property type="entry name" value="DOXX FAMILY MEMBRANE PROTEIN"/>
    <property type="match status" value="1"/>
</dbReference>
<evidence type="ECO:0000313" key="7">
    <source>
        <dbReference type="EMBL" id="OAB86738.1"/>
    </source>
</evidence>
<evidence type="ECO:0000313" key="8">
    <source>
        <dbReference type="Proteomes" id="UP000076976"/>
    </source>
</evidence>
<evidence type="ECO:0000256" key="5">
    <source>
        <dbReference type="SAM" id="Phobius"/>
    </source>
</evidence>
<name>A0A176QAR0_9MICO</name>
<reference evidence="7 8" key="1">
    <citation type="submission" date="2016-01" db="EMBL/GenBank/DDBJ databases">
        <title>Janibacter melonis strain CD11_4 genome sequencing and assembly.</title>
        <authorList>
            <person name="Nair G.R."/>
            <person name="Kaur G."/>
            <person name="Chander A.M."/>
            <person name="Mayilraj S."/>
        </authorList>
    </citation>
    <scope>NUCLEOTIDE SEQUENCE [LARGE SCALE GENOMIC DNA]</scope>
    <source>
        <strain evidence="7 8">CD11-4</strain>
    </source>
</reference>
<evidence type="ECO:0000256" key="2">
    <source>
        <dbReference type="ARBA" id="ARBA00022692"/>
    </source>
</evidence>
<comment type="caution">
    <text evidence="7">The sequence shown here is derived from an EMBL/GenBank/DDBJ whole genome shotgun (WGS) entry which is preliminary data.</text>
</comment>
<protein>
    <submittedName>
        <fullName evidence="7">DoxX family protein</fullName>
    </submittedName>
</protein>
<dbReference type="AlphaFoldDB" id="A0A176QAR0"/>
<dbReference type="Pfam" id="PF07291">
    <property type="entry name" value="MauE"/>
    <property type="match status" value="1"/>
</dbReference>
<evidence type="ECO:0000256" key="3">
    <source>
        <dbReference type="ARBA" id="ARBA00022989"/>
    </source>
</evidence>
<dbReference type="RefSeq" id="WP_068274797.1">
    <property type="nucleotide sequence ID" value="NZ_LQZG01000003.1"/>
</dbReference>
<dbReference type="InterPro" id="IPR009908">
    <property type="entry name" value="Methylamine_util_MauE"/>
</dbReference>
<comment type="subcellular location">
    <subcellularLocation>
        <location evidence="1">Membrane</location>
        <topology evidence="1">Multi-pass membrane protein</topology>
    </subcellularLocation>
</comment>
<organism evidence="7 8">
    <name type="scientific">Janibacter melonis</name>
    <dbReference type="NCBI Taxonomy" id="262209"/>
    <lineage>
        <taxon>Bacteria</taxon>
        <taxon>Bacillati</taxon>
        <taxon>Actinomycetota</taxon>
        <taxon>Actinomycetes</taxon>
        <taxon>Micrococcales</taxon>
        <taxon>Intrasporangiaceae</taxon>
        <taxon>Janibacter</taxon>
    </lineage>
</organism>
<evidence type="ECO:0000256" key="4">
    <source>
        <dbReference type="ARBA" id="ARBA00023136"/>
    </source>
</evidence>
<feature type="transmembrane region" description="Helical" evidence="5">
    <location>
        <begin position="67"/>
        <end position="88"/>
    </location>
</feature>
<accession>A0A176QAR0</accession>
<dbReference type="Proteomes" id="UP000076976">
    <property type="component" value="Unassembled WGS sequence"/>
</dbReference>
<dbReference type="EMBL" id="LQZG01000003">
    <property type="protein sequence ID" value="OAB86738.1"/>
    <property type="molecule type" value="Genomic_DNA"/>
</dbReference>
<feature type="domain" description="Methylamine utilisation protein MauE" evidence="6">
    <location>
        <begin position="8"/>
        <end position="79"/>
    </location>
</feature>
<evidence type="ECO:0000259" key="6">
    <source>
        <dbReference type="Pfam" id="PF07291"/>
    </source>
</evidence>
<sequence>MPRRDLSTTGLAGLLITSAVVHLVRPQVFESIVPAPLRGHRRELVYVSGVLEILCGAGLLVPRTRRVAGLASAALLVAVLPANVQMSLDHGRRARRRRTTGARAAFAGTLARLPLQLPLVRAALRAARSAPRR</sequence>
<keyword evidence="2 5" id="KW-0812">Transmembrane</keyword>
<gene>
    <name evidence="7" type="ORF">AWH69_09820</name>
</gene>
<keyword evidence="8" id="KW-1185">Reference proteome</keyword>
<dbReference type="STRING" id="262209.AWH69_09820"/>
<dbReference type="GO" id="GO:0030416">
    <property type="term" value="P:methylamine metabolic process"/>
    <property type="evidence" value="ECO:0007669"/>
    <property type="project" value="InterPro"/>
</dbReference>
<dbReference type="GO" id="GO:0016020">
    <property type="term" value="C:membrane"/>
    <property type="evidence" value="ECO:0007669"/>
    <property type="project" value="UniProtKB-SubCell"/>
</dbReference>
<keyword evidence="4 5" id="KW-0472">Membrane</keyword>